<reference evidence="3" key="1">
    <citation type="submission" date="2018-04" db="EMBL/GenBank/DDBJ databases">
        <authorList>
            <person name="Cornet L."/>
        </authorList>
    </citation>
    <scope>NUCLEOTIDE SEQUENCE [LARGE SCALE GENOMIC DNA]</scope>
</reference>
<comment type="caution">
    <text evidence="2">The sequence shown here is derived from an EMBL/GenBank/DDBJ whole genome shotgun (WGS) entry which is preliminary data.</text>
</comment>
<gene>
    <name evidence="2" type="ORF">DCF17_20235</name>
</gene>
<dbReference type="SMART" id="SM00961">
    <property type="entry name" value="RuBisCO_small"/>
    <property type="match status" value="1"/>
</dbReference>
<organism evidence="2 3">
    <name type="scientific">Shackletoniella antarctica</name>
    <dbReference type="NCBI Taxonomy" id="268115"/>
    <lineage>
        <taxon>Bacteria</taxon>
        <taxon>Bacillati</taxon>
        <taxon>Cyanobacteriota</taxon>
        <taxon>Cyanophyceae</taxon>
        <taxon>Oculatellales</taxon>
        <taxon>Oculatellaceae</taxon>
        <taxon>Shackletoniella</taxon>
    </lineage>
</organism>
<protein>
    <submittedName>
        <fullName evidence="2">Ribulose 1,5-bisphosphate carboxylase</fullName>
    </submittedName>
</protein>
<dbReference type="PANTHER" id="PTHR43360">
    <property type="entry name" value="CARBON DIOXIDE CONCENTRATING MECHANISM PROTEIN CCMM"/>
    <property type="match status" value="1"/>
</dbReference>
<dbReference type="Proteomes" id="UP000249081">
    <property type="component" value="Unassembled WGS sequence"/>
</dbReference>
<dbReference type="AlphaFoldDB" id="A0A2W4VQ02"/>
<accession>A0A2W4VQ02</accession>
<dbReference type="InterPro" id="IPR000894">
    <property type="entry name" value="RuBisCO_ssu_dom"/>
</dbReference>
<dbReference type="EMBL" id="QBMN01000203">
    <property type="protein sequence ID" value="PZO34556.1"/>
    <property type="molecule type" value="Genomic_DNA"/>
</dbReference>
<dbReference type="InterPro" id="IPR036385">
    <property type="entry name" value="RuBisCO_ssu_sf"/>
</dbReference>
<dbReference type="SUPFAM" id="SSF55239">
    <property type="entry name" value="RuBisCO, small subunit"/>
    <property type="match status" value="1"/>
</dbReference>
<dbReference type="Gene3D" id="3.30.190.10">
    <property type="entry name" value="Ribulose bisphosphate carboxylase, small subunit"/>
    <property type="match status" value="1"/>
</dbReference>
<proteinExistence type="predicted"/>
<name>A0A2W4VQ02_9CYAN</name>
<dbReference type="InterPro" id="IPR052265">
    <property type="entry name" value="Gamma-CA"/>
</dbReference>
<feature type="non-terminal residue" evidence="2">
    <location>
        <position position="1"/>
    </location>
</feature>
<feature type="domain" description="Ribulose bisphosphate carboxylase small subunit" evidence="1">
    <location>
        <begin position="10"/>
        <end position="103"/>
    </location>
</feature>
<evidence type="ECO:0000313" key="3">
    <source>
        <dbReference type="Proteomes" id="UP000249081"/>
    </source>
</evidence>
<dbReference type="CDD" id="cd00307">
    <property type="entry name" value="RuBisCO_small_like"/>
    <property type="match status" value="1"/>
</dbReference>
<evidence type="ECO:0000313" key="2">
    <source>
        <dbReference type="EMBL" id="PZO34556.1"/>
    </source>
</evidence>
<dbReference type="Pfam" id="PF00101">
    <property type="entry name" value="RuBisCO_small"/>
    <property type="match status" value="1"/>
</dbReference>
<sequence>THAPTPLPTYPPTPVPTSLPAEILNQVNSILAQGYRLGLEHVDQRRFQTNAWQSGPTIPSQDAATASVALERCLGDYANDYVRLIGINPKTKQRVMESIIQRPQR</sequence>
<evidence type="ECO:0000259" key="1">
    <source>
        <dbReference type="SMART" id="SM00961"/>
    </source>
</evidence>
<reference evidence="2 3" key="2">
    <citation type="submission" date="2018-06" db="EMBL/GenBank/DDBJ databases">
        <title>Metagenomic assembly of (sub)arctic Cyanobacteria and their associated microbiome from non-axenic cultures.</title>
        <authorList>
            <person name="Baurain D."/>
        </authorList>
    </citation>
    <scope>NUCLEOTIDE SEQUENCE [LARGE SCALE GENOMIC DNA]</scope>
    <source>
        <strain evidence="2">ULC041bin1</strain>
    </source>
</reference>
<dbReference type="PANTHER" id="PTHR43360:SF1">
    <property type="entry name" value="CARBOXYSOME ASSEMBLY PROTEIN CCMM"/>
    <property type="match status" value="1"/>
</dbReference>